<reference evidence="3" key="2">
    <citation type="journal article" date="2023" name="Plants (Basel)">
        <title>Annotation of the Turnera subulata (Passifloraceae) Draft Genome Reveals the S-Locus Evolved after the Divergence of Turneroideae from Passifloroideae in a Stepwise Manner.</title>
        <authorList>
            <person name="Henning P.M."/>
            <person name="Roalson E.H."/>
            <person name="Mir W."/>
            <person name="McCubbin A.G."/>
            <person name="Shore J.S."/>
        </authorList>
    </citation>
    <scope>NUCLEOTIDE SEQUENCE</scope>
    <source>
        <strain evidence="3">F60SS</strain>
    </source>
</reference>
<dbReference type="PANTHER" id="PTHR10809">
    <property type="entry name" value="VESICLE-ASSOCIATED MEMBRANE PROTEIN-ASSOCIATED PROTEIN"/>
    <property type="match status" value="1"/>
</dbReference>
<dbReference type="AlphaFoldDB" id="A0A9Q0J0D9"/>
<organism evidence="3 4">
    <name type="scientific">Turnera subulata</name>
    <dbReference type="NCBI Taxonomy" id="218843"/>
    <lineage>
        <taxon>Eukaryota</taxon>
        <taxon>Viridiplantae</taxon>
        <taxon>Streptophyta</taxon>
        <taxon>Embryophyta</taxon>
        <taxon>Tracheophyta</taxon>
        <taxon>Spermatophyta</taxon>
        <taxon>Magnoliopsida</taxon>
        <taxon>eudicotyledons</taxon>
        <taxon>Gunneridae</taxon>
        <taxon>Pentapetalae</taxon>
        <taxon>rosids</taxon>
        <taxon>fabids</taxon>
        <taxon>Malpighiales</taxon>
        <taxon>Passifloraceae</taxon>
        <taxon>Turnera</taxon>
    </lineage>
</organism>
<dbReference type="GO" id="GO:0061817">
    <property type="term" value="P:endoplasmic reticulum-plasma membrane tethering"/>
    <property type="evidence" value="ECO:0007669"/>
    <property type="project" value="TreeGrafter"/>
</dbReference>
<protein>
    <recommendedName>
        <fullName evidence="2">MSP domain-containing protein</fullName>
    </recommendedName>
</protein>
<reference evidence="3" key="1">
    <citation type="submission" date="2022-02" db="EMBL/GenBank/DDBJ databases">
        <authorList>
            <person name="Henning P.M."/>
            <person name="McCubbin A.G."/>
            <person name="Shore J.S."/>
        </authorList>
    </citation>
    <scope>NUCLEOTIDE SEQUENCE</scope>
    <source>
        <strain evidence="3">F60SS</strain>
        <tissue evidence="3">Leaves</tissue>
    </source>
</reference>
<dbReference type="InterPro" id="IPR016763">
    <property type="entry name" value="VAP"/>
</dbReference>
<evidence type="ECO:0000313" key="4">
    <source>
        <dbReference type="Proteomes" id="UP001141552"/>
    </source>
</evidence>
<proteinExistence type="inferred from homology"/>
<comment type="similarity">
    <text evidence="1">Belongs to the VAMP-associated protein (VAP) (TC 9.B.17) family.</text>
</comment>
<dbReference type="OrthoDB" id="264603at2759"/>
<dbReference type="Proteomes" id="UP001141552">
    <property type="component" value="Unassembled WGS sequence"/>
</dbReference>
<dbReference type="SUPFAM" id="SSF49354">
    <property type="entry name" value="PapD-like"/>
    <property type="match status" value="1"/>
</dbReference>
<dbReference type="Pfam" id="PF00635">
    <property type="entry name" value="Motile_Sperm"/>
    <property type="match status" value="1"/>
</dbReference>
<feature type="domain" description="MSP" evidence="2">
    <location>
        <begin position="6"/>
        <end position="122"/>
    </location>
</feature>
<dbReference type="GO" id="GO:0005789">
    <property type="term" value="C:endoplasmic reticulum membrane"/>
    <property type="evidence" value="ECO:0007669"/>
    <property type="project" value="InterPro"/>
</dbReference>
<dbReference type="InterPro" id="IPR008962">
    <property type="entry name" value="PapD-like_sf"/>
</dbReference>
<dbReference type="InterPro" id="IPR000535">
    <property type="entry name" value="MSP_dom"/>
</dbReference>
<evidence type="ECO:0000259" key="2">
    <source>
        <dbReference type="PROSITE" id="PS50202"/>
    </source>
</evidence>
<dbReference type="InterPro" id="IPR013783">
    <property type="entry name" value="Ig-like_fold"/>
</dbReference>
<gene>
    <name evidence="3" type="ORF">Tsubulata_017612</name>
</gene>
<dbReference type="PANTHER" id="PTHR10809:SF148">
    <property type="entry name" value="OS01G0936800 PROTEIN"/>
    <property type="match status" value="1"/>
</dbReference>
<dbReference type="Gene3D" id="2.60.40.10">
    <property type="entry name" value="Immunoglobulins"/>
    <property type="match status" value="1"/>
</dbReference>
<dbReference type="GO" id="GO:0005886">
    <property type="term" value="C:plasma membrane"/>
    <property type="evidence" value="ECO:0007669"/>
    <property type="project" value="TreeGrafter"/>
</dbReference>
<dbReference type="GO" id="GO:0090158">
    <property type="term" value="P:endoplasmic reticulum membrane organization"/>
    <property type="evidence" value="ECO:0007669"/>
    <property type="project" value="TreeGrafter"/>
</dbReference>
<name>A0A9Q0J0D9_9ROSI</name>
<dbReference type="EMBL" id="JAKUCV010007521">
    <property type="protein sequence ID" value="KAJ4823110.1"/>
    <property type="molecule type" value="Genomic_DNA"/>
</dbReference>
<keyword evidence="4" id="KW-1185">Reference proteome</keyword>
<comment type="caution">
    <text evidence="3">The sequence shown here is derived from an EMBL/GenBank/DDBJ whole genome shotgun (WGS) entry which is preliminary data.</text>
</comment>
<dbReference type="PROSITE" id="PS50202">
    <property type="entry name" value="MSP"/>
    <property type="match status" value="1"/>
</dbReference>
<evidence type="ECO:0000256" key="1">
    <source>
        <dbReference type="ARBA" id="ARBA00008932"/>
    </source>
</evidence>
<accession>A0A9Q0J0D9</accession>
<sequence length="184" mass="20887">MATSTLLDIHPLELKLRFVLNKQSSCTIKLINKSDQYLAFKVKTTSPTKYHVRTYLGLIMPKGTCDVTVTMQAQKVAPASLQCEEKFLIQTTEEDNTSDMVSFLNIVRITVKKKSVIPISADSTFLPREPEELKSKLTQQNSYPVTRQSQTVAPPNMQCNDKFLIQFNRAPFRITEKDIIANMV</sequence>
<evidence type="ECO:0000313" key="3">
    <source>
        <dbReference type="EMBL" id="KAJ4823110.1"/>
    </source>
</evidence>